<keyword evidence="10" id="KW-0548">Nucleotidyltransferase</keyword>
<keyword evidence="4 8" id="KW-0547">Nucleotide-binding</keyword>
<dbReference type="PANTHER" id="PTHR19136">
    <property type="entry name" value="MOLYBDENUM COFACTOR GUANYLYLTRANSFERASE"/>
    <property type="match status" value="1"/>
</dbReference>
<name>A0ABU9TT23_9GAMM</name>
<protein>
    <recommendedName>
        <fullName evidence="8">Molybdenum cofactor guanylyltransferase</fullName>
        <shortName evidence="8">MoCo guanylyltransferase</shortName>
        <ecNumber evidence="8">2.7.7.77</ecNumber>
    </recommendedName>
    <alternativeName>
        <fullName evidence="8">GTP:molybdopterin guanylyltransferase</fullName>
    </alternativeName>
    <alternativeName>
        <fullName evidence="8">Mo-MPT guanylyltransferase</fullName>
    </alternativeName>
    <alternativeName>
        <fullName evidence="8">Molybdopterin guanylyltransferase</fullName>
    </alternativeName>
    <alternativeName>
        <fullName evidence="8">Molybdopterin-guanine dinucleotide synthase</fullName>
        <shortName evidence="8">MGD synthase</shortName>
    </alternativeName>
</protein>
<dbReference type="InterPro" id="IPR025877">
    <property type="entry name" value="MobA-like_NTP_Trfase"/>
</dbReference>
<dbReference type="NCBIfam" id="TIGR02665">
    <property type="entry name" value="molyb_mobA"/>
    <property type="match status" value="1"/>
</dbReference>
<feature type="binding site" evidence="8">
    <location>
        <position position="108"/>
    </location>
    <ligand>
        <name>GTP</name>
        <dbReference type="ChEBI" id="CHEBI:37565"/>
    </ligand>
</feature>
<evidence type="ECO:0000256" key="7">
    <source>
        <dbReference type="ARBA" id="ARBA00023150"/>
    </source>
</evidence>
<keyword evidence="5 8" id="KW-0460">Magnesium</keyword>
<evidence type="ECO:0000313" key="11">
    <source>
        <dbReference type="Proteomes" id="UP001449225"/>
    </source>
</evidence>
<organism evidence="10 11">
    <name type="scientific">Neptuniibacter pectenicola</name>
    <dbReference type="NCBI Taxonomy" id="1806669"/>
    <lineage>
        <taxon>Bacteria</taxon>
        <taxon>Pseudomonadati</taxon>
        <taxon>Pseudomonadota</taxon>
        <taxon>Gammaproteobacteria</taxon>
        <taxon>Oceanospirillales</taxon>
        <taxon>Oceanospirillaceae</taxon>
        <taxon>Neptuniibacter</taxon>
    </lineage>
</organism>
<evidence type="ECO:0000256" key="5">
    <source>
        <dbReference type="ARBA" id="ARBA00022842"/>
    </source>
</evidence>
<dbReference type="CDD" id="cd02503">
    <property type="entry name" value="MobA"/>
    <property type="match status" value="1"/>
</dbReference>
<dbReference type="RefSeq" id="WP_342854267.1">
    <property type="nucleotide sequence ID" value="NZ_JBBMRA010000006.1"/>
</dbReference>
<comment type="similarity">
    <text evidence="8">Belongs to the MobA family.</text>
</comment>
<feature type="binding site" evidence="8">
    <location>
        <position position="31"/>
    </location>
    <ligand>
        <name>GTP</name>
        <dbReference type="ChEBI" id="CHEBI:37565"/>
    </ligand>
</feature>
<proteinExistence type="inferred from homology"/>
<dbReference type="Pfam" id="PF12804">
    <property type="entry name" value="NTP_transf_3"/>
    <property type="match status" value="1"/>
</dbReference>
<evidence type="ECO:0000256" key="6">
    <source>
        <dbReference type="ARBA" id="ARBA00023134"/>
    </source>
</evidence>
<feature type="binding site" evidence="8">
    <location>
        <begin position="18"/>
        <end position="20"/>
    </location>
    <ligand>
        <name>GTP</name>
        <dbReference type="ChEBI" id="CHEBI:37565"/>
    </ligand>
</feature>
<evidence type="ECO:0000259" key="9">
    <source>
        <dbReference type="Pfam" id="PF12804"/>
    </source>
</evidence>
<dbReference type="Gene3D" id="3.90.550.10">
    <property type="entry name" value="Spore Coat Polysaccharide Biosynthesis Protein SpsA, Chain A"/>
    <property type="match status" value="1"/>
</dbReference>
<keyword evidence="6 8" id="KW-0342">GTP-binding</keyword>
<dbReference type="GO" id="GO:0061603">
    <property type="term" value="F:molybdenum cofactor guanylyltransferase activity"/>
    <property type="evidence" value="ECO:0007669"/>
    <property type="project" value="UniProtKB-EC"/>
</dbReference>
<evidence type="ECO:0000256" key="8">
    <source>
        <dbReference type="HAMAP-Rule" id="MF_00316"/>
    </source>
</evidence>
<evidence type="ECO:0000256" key="2">
    <source>
        <dbReference type="ARBA" id="ARBA00022679"/>
    </source>
</evidence>
<gene>
    <name evidence="8 10" type="primary">mobA</name>
    <name evidence="10" type="ORF">WNY58_08110</name>
</gene>
<dbReference type="EMBL" id="JBBMRA010000006">
    <property type="protein sequence ID" value="MEM5536352.1"/>
    <property type="molecule type" value="Genomic_DNA"/>
</dbReference>
<evidence type="ECO:0000313" key="10">
    <source>
        <dbReference type="EMBL" id="MEM5536352.1"/>
    </source>
</evidence>
<keyword evidence="1 8" id="KW-0963">Cytoplasm</keyword>
<comment type="function">
    <text evidence="8">Transfers a GMP moiety from GTP to Mo-molybdopterin (Mo-MPT) cofactor (Moco or molybdenum cofactor) to form Mo-molybdopterin guanine dinucleotide (Mo-MGD) cofactor.</text>
</comment>
<keyword evidence="7 8" id="KW-0501">Molybdenum cofactor biosynthesis</keyword>
<comment type="caution">
    <text evidence="10">The sequence shown here is derived from an EMBL/GenBank/DDBJ whole genome shotgun (WGS) entry which is preliminary data.</text>
</comment>
<accession>A0ABU9TT23</accession>
<comment type="subunit">
    <text evidence="8">Monomer.</text>
</comment>
<dbReference type="HAMAP" id="MF_00316">
    <property type="entry name" value="MobA"/>
    <property type="match status" value="1"/>
</dbReference>
<dbReference type="Proteomes" id="UP001449225">
    <property type="component" value="Unassembled WGS sequence"/>
</dbReference>
<comment type="subcellular location">
    <subcellularLocation>
        <location evidence="8">Cytoplasm</location>
    </subcellularLocation>
</comment>
<keyword evidence="11" id="KW-1185">Reference proteome</keyword>
<evidence type="ECO:0000256" key="3">
    <source>
        <dbReference type="ARBA" id="ARBA00022723"/>
    </source>
</evidence>
<reference evidence="10 11" key="1">
    <citation type="submission" date="2024-03" db="EMBL/GenBank/DDBJ databases">
        <title>Community enrichment and isolation of bacterial strains for fucoidan degradation.</title>
        <authorList>
            <person name="Sichert A."/>
        </authorList>
    </citation>
    <scope>NUCLEOTIDE SEQUENCE [LARGE SCALE GENOMIC DNA]</scope>
    <source>
        <strain evidence="10 11">AS76</strain>
    </source>
</reference>
<evidence type="ECO:0000256" key="4">
    <source>
        <dbReference type="ARBA" id="ARBA00022741"/>
    </source>
</evidence>
<keyword evidence="3 8" id="KW-0479">Metal-binding</keyword>
<dbReference type="SUPFAM" id="SSF53448">
    <property type="entry name" value="Nucleotide-diphospho-sugar transferases"/>
    <property type="match status" value="1"/>
</dbReference>
<comment type="domain">
    <text evidence="8">The N-terminal domain determines nucleotide recognition and specific binding, while the C-terminal domain determines the specific binding to the target protein.</text>
</comment>
<comment type="catalytic activity">
    <reaction evidence="8">
        <text>Mo-molybdopterin + GTP + H(+) = Mo-molybdopterin guanine dinucleotide + diphosphate</text>
        <dbReference type="Rhea" id="RHEA:34243"/>
        <dbReference type="ChEBI" id="CHEBI:15378"/>
        <dbReference type="ChEBI" id="CHEBI:33019"/>
        <dbReference type="ChEBI" id="CHEBI:37565"/>
        <dbReference type="ChEBI" id="CHEBI:71302"/>
        <dbReference type="ChEBI" id="CHEBI:71310"/>
        <dbReference type="EC" id="2.7.7.77"/>
    </reaction>
</comment>
<dbReference type="InterPro" id="IPR029044">
    <property type="entry name" value="Nucleotide-diphossugar_trans"/>
</dbReference>
<dbReference type="PANTHER" id="PTHR19136:SF81">
    <property type="entry name" value="MOLYBDENUM COFACTOR GUANYLYLTRANSFERASE"/>
    <property type="match status" value="1"/>
</dbReference>
<feature type="domain" description="MobA-like NTP transferase" evidence="9">
    <location>
        <begin position="15"/>
        <end position="170"/>
    </location>
</feature>
<sequence>MSHSLPASSPIKIAAVVLAGGQGERMGHQDKGLVLYQGVPMVCWTLDRLKPLLDKVVISCNRNFEQYASYGYTLVKDQIGGYQGPLAGVHAAMQQLEGYTHVLVLPCDTPLVDEDVIQCLLQAVRVHTEEIVLLKTDDQPQFLHAVIPLKLTQALGLWLETGERAVYKWYKQFPMYFVEVGAQSPTLKNINTVQDLS</sequence>
<dbReference type="InterPro" id="IPR013482">
    <property type="entry name" value="Molybde_CF_guanTrfase"/>
</dbReference>
<evidence type="ECO:0000256" key="1">
    <source>
        <dbReference type="ARBA" id="ARBA00022490"/>
    </source>
</evidence>
<comment type="cofactor">
    <cofactor evidence="8">
        <name>Mg(2+)</name>
        <dbReference type="ChEBI" id="CHEBI:18420"/>
    </cofactor>
</comment>
<feature type="binding site" evidence="8">
    <location>
        <position position="77"/>
    </location>
    <ligand>
        <name>GTP</name>
        <dbReference type="ChEBI" id="CHEBI:37565"/>
    </ligand>
</feature>
<comment type="caution">
    <text evidence="8">Lacks conserved residue(s) required for the propagation of feature annotation.</text>
</comment>
<keyword evidence="2 8" id="KW-0808">Transferase</keyword>
<feature type="binding site" evidence="8">
    <location>
        <position position="108"/>
    </location>
    <ligand>
        <name>Mg(2+)</name>
        <dbReference type="ChEBI" id="CHEBI:18420"/>
    </ligand>
</feature>
<dbReference type="EC" id="2.7.7.77" evidence="8"/>